<dbReference type="Gramene" id="GBG82274">
    <property type="protein sequence ID" value="GBG82274"/>
    <property type="gene ID" value="CBR_g34558"/>
</dbReference>
<feature type="compositionally biased region" description="Basic and acidic residues" evidence="13">
    <location>
        <begin position="543"/>
        <end position="567"/>
    </location>
</feature>
<evidence type="ECO:0000256" key="6">
    <source>
        <dbReference type="ARBA" id="ARBA00022853"/>
    </source>
</evidence>
<dbReference type="PANTHER" id="PTHR10333:SF42">
    <property type="entry name" value="INHIBITOR OF GROWTH PROTEIN 5"/>
    <property type="match status" value="1"/>
</dbReference>
<comment type="function">
    <text evidence="11">Component of an histone acetyltransferase complex.</text>
</comment>
<comment type="caution">
    <text evidence="15">The sequence shown here is derived from an EMBL/GenBank/DDBJ whole genome shotgun (WGS) entry which is preliminary data.</text>
</comment>
<keyword evidence="5 9" id="KW-0862">Zinc</keyword>
<evidence type="ECO:0000256" key="11">
    <source>
        <dbReference type="RuleBase" id="RU361213"/>
    </source>
</evidence>
<evidence type="ECO:0000259" key="14">
    <source>
        <dbReference type="PROSITE" id="PS50016"/>
    </source>
</evidence>
<evidence type="ECO:0000256" key="3">
    <source>
        <dbReference type="ARBA" id="ARBA00022723"/>
    </source>
</evidence>
<dbReference type="InterPro" id="IPR011011">
    <property type="entry name" value="Znf_FYVE_PHD"/>
</dbReference>
<dbReference type="AlphaFoldDB" id="A0A388LIX2"/>
<comment type="domain">
    <text evidence="11">The PHD-type zinc finger mediates the binding to H3K4me3.</text>
</comment>
<name>A0A388LIX2_CHABU</name>
<feature type="domain" description="PHD-type" evidence="14">
    <location>
        <begin position="598"/>
        <end position="650"/>
    </location>
</feature>
<feature type="binding site" evidence="9">
    <location>
        <position position="644"/>
    </location>
    <ligand>
        <name>Zn(2+)</name>
        <dbReference type="ChEBI" id="CHEBI:29105"/>
        <label>2</label>
    </ligand>
</feature>
<feature type="region of interest" description="Disordered" evidence="13">
    <location>
        <begin position="305"/>
        <end position="367"/>
    </location>
</feature>
<dbReference type="Proteomes" id="UP000265515">
    <property type="component" value="Unassembled WGS sequence"/>
</dbReference>
<dbReference type="Gene3D" id="3.30.40.10">
    <property type="entry name" value="Zinc/RING finger domain, C3HC4 (zinc finger)"/>
    <property type="match status" value="1"/>
</dbReference>
<evidence type="ECO:0000256" key="13">
    <source>
        <dbReference type="SAM" id="MobiDB-lite"/>
    </source>
</evidence>
<feature type="region of interest" description="Disordered" evidence="13">
    <location>
        <begin position="179"/>
        <end position="213"/>
    </location>
</feature>
<dbReference type="OrthoDB" id="5411773at2759"/>
<evidence type="ECO:0000256" key="1">
    <source>
        <dbReference type="ARBA" id="ARBA00004123"/>
    </source>
</evidence>
<feature type="binding site" evidence="9">
    <location>
        <position position="626"/>
    </location>
    <ligand>
        <name>Zn(2+)</name>
        <dbReference type="ChEBI" id="CHEBI:29105"/>
        <label>1</label>
    </ligand>
</feature>
<feature type="compositionally biased region" description="Basic and acidic residues" evidence="13">
    <location>
        <begin position="85"/>
        <end position="98"/>
    </location>
</feature>
<evidence type="ECO:0000256" key="10">
    <source>
        <dbReference type="PROSITE-ProRule" id="PRU00146"/>
    </source>
</evidence>
<evidence type="ECO:0000256" key="12">
    <source>
        <dbReference type="SAM" id="Coils"/>
    </source>
</evidence>
<dbReference type="SUPFAM" id="SSF57903">
    <property type="entry name" value="FYVE/PHD zinc finger"/>
    <property type="match status" value="1"/>
</dbReference>
<feature type="compositionally biased region" description="Basic and acidic residues" evidence="13">
    <location>
        <begin position="335"/>
        <end position="366"/>
    </location>
</feature>
<dbReference type="InterPro" id="IPR024610">
    <property type="entry name" value="ING_N_histone-binding"/>
</dbReference>
<dbReference type="Gene3D" id="6.10.140.1740">
    <property type="match status" value="1"/>
</dbReference>
<dbReference type="InterPro" id="IPR001965">
    <property type="entry name" value="Znf_PHD"/>
</dbReference>
<feature type="site" description="Histone H3K4me3 binding" evidence="8">
    <location>
        <position position="624"/>
    </location>
</feature>
<dbReference type="CDD" id="cd17015">
    <property type="entry name" value="ING_plant"/>
    <property type="match status" value="1"/>
</dbReference>
<evidence type="ECO:0000256" key="2">
    <source>
        <dbReference type="ARBA" id="ARBA00010210"/>
    </source>
</evidence>
<feature type="region of interest" description="Disordered" evidence="13">
    <location>
        <begin position="518"/>
        <end position="567"/>
    </location>
</feature>
<evidence type="ECO:0000256" key="9">
    <source>
        <dbReference type="PIRSR" id="PIRSR628651-51"/>
    </source>
</evidence>
<feature type="site" description="Histone H3K4me3 binding" evidence="8">
    <location>
        <position position="615"/>
    </location>
</feature>
<dbReference type="EMBL" id="BFEA01000401">
    <property type="protein sequence ID" value="GBG82274.1"/>
    <property type="molecule type" value="Genomic_DNA"/>
</dbReference>
<feature type="coiled-coil region" evidence="12">
    <location>
        <begin position="465"/>
        <end position="514"/>
    </location>
</feature>
<dbReference type="CDD" id="cd15505">
    <property type="entry name" value="PHD_ING"/>
    <property type="match status" value="1"/>
</dbReference>
<accession>A0A388LIX2</accession>
<dbReference type="InterPro" id="IPR028651">
    <property type="entry name" value="ING_fam"/>
</dbReference>
<keyword evidence="16" id="KW-1185">Reference proteome</keyword>
<proteinExistence type="inferred from homology"/>
<comment type="subcellular location">
    <subcellularLocation>
        <location evidence="1 11">Nucleus</location>
    </subcellularLocation>
</comment>
<dbReference type="InterPro" id="IPR019787">
    <property type="entry name" value="Znf_PHD-finger"/>
</dbReference>
<dbReference type="SMART" id="SM01408">
    <property type="entry name" value="ING"/>
    <property type="match status" value="1"/>
</dbReference>
<feature type="binding site" evidence="9">
    <location>
        <position position="647"/>
    </location>
    <ligand>
        <name>Zn(2+)</name>
        <dbReference type="ChEBI" id="CHEBI:29105"/>
        <label>2</label>
    </ligand>
</feature>
<evidence type="ECO:0000313" key="16">
    <source>
        <dbReference type="Proteomes" id="UP000265515"/>
    </source>
</evidence>
<keyword evidence="3 9" id="KW-0479">Metal-binding</keyword>
<feature type="binding site" evidence="9">
    <location>
        <position position="601"/>
    </location>
    <ligand>
        <name>Zn(2+)</name>
        <dbReference type="ChEBI" id="CHEBI:29105"/>
        <label>1</label>
    </ligand>
</feature>
<sequence length="663" mass="73782">MTWKSLTAMNVITAIVDGVEYRVAMTIVVRFDGVVEADDDLVLNSDSENSKSVLNNEVEFEEDDGDQVSSATRKDEEEQGWSNRRGKEEEEKDSGAGKEEDEGTVKFQIVFNCDVDESDDESCVEGDDDGETECSCYCDGDQDFDDECDHDNDNDPDDDSDSGCDDDCEYDYCSVHNRHDDDDDDNDDDEEDDDNDGNNVDDGEGCGGDAVGDHGEGGTGAAVACAHDPGCNDGTVHLIDVADSEADCGESDVRHCIHNRDADDCRHICEADRLDDDGCDCDNDDDDDDGNRSLREVIGDLLHEIDGDDQAGDDGGSAANNSSSSNHEFDDGDDDRGAVHDSDLRASNDGKTDIGVGDRDDGRREGSCPFVEVAGDLLHELDEAIARAMIGGNDSGEDDTHLKELQRAIYVSSLPAELRRLLSTMRELDERSQAILIQLREQCRQCLNMPSQQSKKATPEQVEAIDKLRREIEDNQEKSLSLSMEKVLLAKQANEMVETHVKRLDEDLANFEEELKQGPSFHSRRHHDEGKLPLDSPMVLLSGDKRKGDFRAPPFKRPDMRGDREREREMDMDQALGAHRRKVQVEVEADQPVDPDEPKYCVCHQVSFGEMIACDNEDCKGGEWFHYGCVGLSPENRYKGRWYCPECKQQLQMQRRGLVDPPI</sequence>
<reference evidence="15 16" key="1">
    <citation type="journal article" date="2018" name="Cell">
        <title>The Chara Genome: Secondary Complexity and Implications for Plant Terrestrialization.</title>
        <authorList>
            <person name="Nishiyama T."/>
            <person name="Sakayama H."/>
            <person name="Vries J.D."/>
            <person name="Buschmann H."/>
            <person name="Saint-Marcoux D."/>
            <person name="Ullrich K.K."/>
            <person name="Haas F.B."/>
            <person name="Vanderstraeten L."/>
            <person name="Becker D."/>
            <person name="Lang D."/>
            <person name="Vosolsobe S."/>
            <person name="Rombauts S."/>
            <person name="Wilhelmsson P.K.I."/>
            <person name="Janitza P."/>
            <person name="Kern R."/>
            <person name="Heyl A."/>
            <person name="Rumpler F."/>
            <person name="Villalobos L.I.A.C."/>
            <person name="Clay J.M."/>
            <person name="Skokan R."/>
            <person name="Toyoda A."/>
            <person name="Suzuki Y."/>
            <person name="Kagoshima H."/>
            <person name="Schijlen E."/>
            <person name="Tajeshwar N."/>
            <person name="Catarino B."/>
            <person name="Hetherington A.J."/>
            <person name="Saltykova A."/>
            <person name="Bonnot C."/>
            <person name="Breuninger H."/>
            <person name="Symeonidi A."/>
            <person name="Radhakrishnan G.V."/>
            <person name="Van Nieuwerburgh F."/>
            <person name="Deforce D."/>
            <person name="Chang C."/>
            <person name="Karol K.G."/>
            <person name="Hedrich R."/>
            <person name="Ulvskov P."/>
            <person name="Glockner G."/>
            <person name="Delwiche C.F."/>
            <person name="Petrasek J."/>
            <person name="Van de Peer Y."/>
            <person name="Friml J."/>
            <person name="Beilby M."/>
            <person name="Dolan L."/>
            <person name="Kohara Y."/>
            <person name="Sugano S."/>
            <person name="Fujiyama A."/>
            <person name="Delaux P.-M."/>
            <person name="Quint M."/>
            <person name="TheiBen G."/>
            <person name="Hagemann M."/>
            <person name="Harholt J."/>
            <person name="Dunand C."/>
            <person name="Zachgo S."/>
            <person name="Langdale J."/>
            <person name="Maumus F."/>
            <person name="Straeten D.V.D."/>
            <person name="Gould S.B."/>
            <person name="Rensing S.A."/>
        </authorList>
    </citation>
    <scope>NUCLEOTIDE SEQUENCE [LARGE SCALE GENOMIC DNA]</scope>
    <source>
        <strain evidence="15 16">S276</strain>
    </source>
</reference>
<feature type="binding site" evidence="9">
    <location>
        <position position="603"/>
    </location>
    <ligand>
        <name>Zn(2+)</name>
        <dbReference type="ChEBI" id="CHEBI:29105"/>
        <label>1</label>
    </ligand>
</feature>
<keyword evidence="6 11" id="KW-0156">Chromatin regulator</keyword>
<organism evidence="15 16">
    <name type="scientific">Chara braunii</name>
    <name type="common">Braun's stonewort</name>
    <dbReference type="NCBI Taxonomy" id="69332"/>
    <lineage>
        <taxon>Eukaryota</taxon>
        <taxon>Viridiplantae</taxon>
        <taxon>Streptophyta</taxon>
        <taxon>Charophyceae</taxon>
        <taxon>Charales</taxon>
        <taxon>Characeae</taxon>
        <taxon>Chara</taxon>
    </lineage>
</organism>
<evidence type="ECO:0000256" key="8">
    <source>
        <dbReference type="PIRSR" id="PIRSR628651-50"/>
    </source>
</evidence>
<evidence type="ECO:0000313" key="15">
    <source>
        <dbReference type="EMBL" id="GBG82274.1"/>
    </source>
</evidence>
<comment type="similarity">
    <text evidence="2 11">Belongs to the ING family.</text>
</comment>
<dbReference type="GO" id="GO:0008270">
    <property type="term" value="F:zinc ion binding"/>
    <property type="evidence" value="ECO:0007669"/>
    <property type="project" value="UniProtKB-KW"/>
</dbReference>
<dbReference type="PANTHER" id="PTHR10333">
    <property type="entry name" value="INHIBITOR OF GROWTH PROTEIN"/>
    <property type="match status" value="1"/>
</dbReference>
<dbReference type="GO" id="GO:0006325">
    <property type="term" value="P:chromatin organization"/>
    <property type="evidence" value="ECO:0007669"/>
    <property type="project" value="UniProtKB-KW"/>
</dbReference>
<dbReference type="FunFam" id="3.30.40.10:FF:000177">
    <property type="entry name" value="PHD finger protein ING"/>
    <property type="match status" value="1"/>
</dbReference>
<feature type="binding site" evidence="9">
    <location>
        <position position="619"/>
    </location>
    <ligand>
        <name>Zn(2+)</name>
        <dbReference type="ChEBI" id="CHEBI:29105"/>
        <label>2</label>
    </ligand>
</feature>
<gene>
    <name evidence="15" type="ORF">CBR_g34558</name>
</gene>
<feature type="site" description="Histone H3K4me3 binding" evidence="8">
    <location>
        <position position="600"/>
    </location>
</feature>
<dbReference type="STRING" id="69332.A0A388LIX2"/>
<dbReference type="SMART" id="SM00249">
    <property type="entry name" value="PHD"/>
    <property type="match status" value="1"/>
</dbReference>
<feature type="site" description="Histone H3K4me3 binding" evidence="8">
    <location>
        <position position="611"/>
    </location>
</feature>
<dbReference type="GO" id="GO:0005634">
    <property type="term" value="C:nucleus"/>
    <property type="evidence" value="ECO:0007669"/>
    <property type="project" value="UniProtKB-SubCell"/>
</dbReference>
<protein>
    <recommendedName>
        <fullName evidence="11">PHD finger protein ING</fullName>
    </recommendedName>
</protein>
<feature type="compositionally biased region" description="Acidic residues" evidence="13">
    <location>
        <begin position="181"/>
        <end position="204"/>
    </location>
</feature>
<keyword evidence="12" id="KW-0175">Coiled coil</keyword>
<feature type="binding site" evidence="9">
    <location>
        <position position="629"/>
    </location>
    <ligand>
        <name>Zn(2+)</name>
        <dbReference type="ChEBI" id="CHEBI:29105"/>
        <label>1</label>
    </ligand>
</feature>
<feature type="compositionally biased region" description="Low complexity" evidence="13">
    <location>
        <begin position="316"/>
        <end position="326"/>
    </location>
</feature>
<evidence type="ECO:0000256" key="5">
    <source>
        <dbReference type="ARBA" id="ARBA00022833"/>
    </source>
</evidence>
<comment type="subunit">
    <text evidence="11">Component of an histone acetyltransferase complex. Interacts with H3K4me3 and to a lesser extent with H3K4me2.</text>
</comment>
<feature type="binding site" evidence="9">
    <location>
        <position position="614"/>
    </location>
    <ligand>
        <name>Zn(2+)</name>
        <dbReference type="ChEBI" id="CHEBI:29105"/>
        <label>2</label>
    </ligand>
</feature>
<keyword evidence="7 11" id="KW-0539">Nucleus</keyword>
<evidence type="ECO:0000256" key="7">
    <source>
        <dbReference type="ARBA" id="ARBA00023242"/>
    </source>
</evidence>
<dbReference type="InterPro" id="IPR013083">
    <property type="entry name" value="Znf_RING/FYVE/PHD"/>
</dbReference>
<evidence type="ECO:0000256" key="4">
    <source>
        <dbReference type="ARBA" id="ARBA00022771"/>
    </source>
</evidence>
<dbReference type="PROSITE" id="PS50016">
    <property type="entry name" value="ZF_PHD_2"/>
    <property type="match status" value="1"/>
</dbReference>
<keyword evidence="4 10" id="KW-0863">Zinc-finger</keyword>
<feature type="compositionally biased region" description="Polar residues" evidence="13">
    <location>
        <begin position="46"/>
        <end position="55"/>
    </location>
</feature>
<feature type="region of interest" description="Disordered" evidence="13">
    <location>
        <begin position="46"/>
        <end position="103"/>
    </location>
</feature>
<dbReference type="Pfam" id="PF12998">
    <property type="entry name" value="ING"/>
    <property type="match status" value="1"/>
</dbReference>